<accession>A0A9D2D4B7</accession>
<name>A0A9D2D4B7_9FIRM</name>
<evidence type="ECO:0000313" key="1">
    <source>
        <dbReference type="EMBL" id="HIZ08392.1"/>
    </source>
</evidence>
<reference evidence="1" key="1">
    <citation type="journal article" date="2021" name="PeerJ">
        <title>Extensive microbial diversity within the chicken gut microbiome revealed by metagenomics and culture.</title>
        <authorList>
            <person name="Gilroy R."/>
            <person name="Ravi A."/>
            <person name="Getino M."/>
            <person name="Pursley I."/>
            <person name="Horton D.L."/>
            <person name="Alikhan N.F."/>
            <person name="Baker D."/>
            <person name="Gharbi K."/>
            <person name="Hall N."/>
            <person name="Watson M."/>
            <person name="Adriaenssens E.M."/>
            <person name="Foster-Nyarko E."/>
            <person name="Jarju S."/>
            <person name="Secka A."/>
            <person name="Antonio M."/>
            <person name="Oren A."/>
            <person name="Chaudhuri R.R."/>
            <person name="La Ragione R."/>
            <person name="Hildebrand F."/>
            <person name="Pallen M.J."/>
        </authorList>
    </citation>
    <scope>NUCLEOTIDE SEQUENCE</scope>
    <source>
        <strain evidence="1">CHK192-9172</strain>
    </source>
</reference>
<reference evidence="1" key="2">
    <citation type="submission" date="2021-04" db="EMBL/GenBank/DDBJ databases">
        <authorList>
            <person name="Gilroy R."/>
        </authorList>
    </citation>
    <scope>NUCLEOTIDE SEQUENCE</scope>
    <source>
        <strain evidence="1">CHK192-9172</strain>
    </source>
</reference>
<dbReference type="AlphaFoldDB" id="A0A9D2D4B7"/>
<sequence length="90" mass="11184">MKKIRNWIRELQNKVAEEQMPPRYRDFTPEQWEEERAAVQKELQNLPETEGDSLEDIVRFLEKHRDFFKALEIRKRRAMRKNLHDIEYKI</sequence>
<organism evidence="1 2">
    <name type="scientific">Candidatus Eubacterium avistercoris</name>
    <dbReference type="NCBI Taxonomy" id="2838567"/>
    <lineage>
        <taxon>Bacteria</taxon>
        <taxon>Bacillati</taxon>
        <taxon>Bacillota</taxon>
        <taxon>Clostridia</taxon>
        <taxon>Eubacteriales</taxon>
        <taxon>Eubacteriaceae</taxon>
        <taxon>Eubacterium</taxon>
    </lineage>
</organism>
<comment type="caution">
    <text evidence="1">The sequence shown here is derived from an EMBL/GenBank/DDBJ whole genome shotgun (WGS) entry which is preliminary data.</text>
</comment>
<evidence type="ECO:0000313" key="2">
    <source>
        <dbReference type="Proteomes" id="UP000824024"/>
    </source>
</evidence>
<proteinExistence type="predicted"/>
<gene>
    <name evidence="1" type="ORF">IAA08_10730</name>
</gene>
<protein>
    <submittedName>
        <fullName evidence="1">Uncharacterized protein</fullName>
    </submittedName>
</protein>
<dbReference type="EMBL" id="DXCH01000286">
    <property type="protein sequence ID" value="HIZ08392.1"/>
    <property type="molecule type" value="Genomic_DNA"/>
</dbReference>
<dbReference type="Proteomes" id="UP000824024">
    <property type="component" value="Unassembled WGS sequence"/>
</dbReference>